<protein>
    <submittedName>
        <fullName evidence="1">Uncharacterized protein</fullName>
    </submittedName>
</protein>
<reference evidence="1 2" key="1">
    <citation type="submission" date="2019-10" db="EMBL/GenBank/DDBJ databases">
        <title>Assembly and Annotation for the nematode Trichostrongylus colubriformis.</title>
        <authorList>
            <person name="Martin J."/>
        </authorList>
    </citation>
    <scope>NUCLEOTIDE SEQUENCE [LARGE SCALE GENOMIC DNA]</scope>
    <source>
        <strain evidence="1">G859</strain>
        <tissue evidence="1">Whole worm</tissue>
    </source>
</reference>
<accession>A0AAN8F3J2</accession>
<evidence type="ECO:0000313" key="2">
    <source>
        <dbReference type="Proteomes" id="UP001331761"/>
    </source>
</evidence>
<organism evidence="1 2">
    <name type="scientific">Trichostrongylus colubriformis</name>
    <name type="common">Black scour worm</name>
    <dbReference type="NCBI Taxonomy" id="6319"/>
    <lineage>
        <taxon>Eukaryota</taxon>
        <taxon>Metazoa</taxon>
        <taxon>Ecdysozoa</taxon>
        <taxon>Nematoda</taxon>
        <taxon>Chromadorea</taxon>
        <taxon>Rhabditida</taxon>
        <taxon>Rhabditina</taxon>
        <taxon>Rhabditomorpha</taxon>
        <taxon>Strongyloidea</taxon>
        <taxon>Trichostrongylidae</taxon>
        <taxon>Trichostrongylus</taxon>
    </lineage>
</organism>
<proteinExistence type="predicted"/>
<dbReference type="EMBL" id="WIXE01023193">
    <property type="protein sequence ID" value="KAK5966717.1"/>
    <property type="molecule type" value="Genomic_DNA"/>
</dbReference>
<comment type="caution">
    <text evidence="1">The sequence shown here is derived from an EMBL/GenBank/DDBJ whole genome shotgun (WGS) entry which is preliminary data.</text>
</comment>
<dbReference type="AlphaFoldDB" id="A0AAN8F3J2"/>
<keyword evidence="2" id="KW-1185">Reference proteome</keyword>
<evidence type="ECO:0000313" key="1">
    <source>
        <dbReference type="EMBL" id="KAK5966717.1"/>
    </source>
</evidence>
<feature type="non-terminal residue" evidence="1">
    <location>
        <position position="1"/>
    </location>
</feature>
<dbReference type="Proteomes" id="UP001331761">
    <property type="component" value="Unassembled WGS sequence"/>
</dbReference>
<name>A0AAN8F3J2_TRICO</name>
<gene>
    <name evidence="1" type="ORF">GCK32_016707</name>
</gene>
<sequence length="57" mass="6383">VNLISLEHLLSIFISEKSGHPHQSQQKNTRQFVSSCTNKGCHQSIIDFCFQVPVSPS</sequence>